<evidence type="ECO:0000313" key="2">
    <source>
        <dbReference type="EMBL" id="QNT90493.1"/>
    </source>
</evidence>
<dbReference type="Proteomes" id="UP000516422">
    <property type="component" value="Chromosome"/>
</dbReference>
<dbReference type="RefSeq" id="WP_051850741.1">
    <property type="nucleotide sequence ID" value="NZ_CP051006.1"/>
</dbReference>
<feature type="compositionally biased region" description="Low complexity" evidence="1">
    <location>
        <begin position="14"/>
        <end position="25"/>
    </location>
</feature>
<protein>
    <recommendedName>
        <fullName evidence="4">Asp23/Gls24 family envelope stress response protein</fullName>
    </recommendedName>
</protein>
<sequence length="222" mass="23213">MALDDPHKRPSAPPGAGRPRSGSAADVPPFAGDEVLPCGRLLSRAWEEAHDAAPPPDPHTVSCPHCREAVEGLATVNAAARALRDEDPPGLRALADRVMDAVRAEVRSGRLLPLADPDRDLRIVESAAAKVLRRAADTVPGSRAATCRLVPEGNGTDVRVTMTLAVALDRPLPDRVHQVRRSVLRSAGQDLGLTVTAVDITVADVLEPGPPLGPRLPTGAGA</sequence>
<evidence type="ECO:0000313" key="3">
    <source>
        <dbReference type="Proteomes" id="UP000516422"/>
    </source>
</evidence>
<name>A0A7H1PR13_9ACTN</name>
<organism evidence="2 3">
    <name type="scientific">Streptomyces griseofuscus</name>
    <dbReference type="NCBI Taxonomy" id="146922"/>
    <lineage>
        <taxon>Bacteria</taxon>
        <taxon>Bacillati</taxon>
        <taxon>Actinomycetota</taxon>
        <taxon>Actinomycetes</taxon>
        <taxon>Kitasatosporales</taxon>
        <taxon>Streptomycetaceae</taxon>
        <taxon>Streptomyces</taxon>
    </lineage>
</organism>
<dbReference type="GeneID" id="91459827"/>
<evidence type="ECO:0008006" key="4">
    <source>
        <dbReference type="Google" id="ProtNLM"/>
    </source>
</evidence>
<dbReference type="EMBL" id="CP051006">
    <property type="protein sequence ID" value="QNT90493.1"/>
    <property type="molecule type" value="Genomic_DNA"/>
</dbReference>
<gene>
    <name evidence="2" type="ORF">HEP81_00156</name>
</gene>
<dbReference type="KEGG" id="sgf:HEP81_00156"/>
<dbReference type="AlphaFoldDB" id="A0A7H1PR13"/>
<feature type="region of interest" description="Disordered" evidence="1">
    <location>
        <begin position="1"/>
        <end position="32"/>
    </location>
</feature>
<proteinExistence type="predicted"/>
<evidence type="ECO:0000256" key="1">
    <source>
        <dbReference type="SAM" id="MobiDB-lite"/>
    </source>
</evidence>
<accession>A0A7H1PR13</accession>
<reference evidence="2 3" key="1">
    <citation type="submission" date="2020-04" db="EMBL/GenBank/DDBJ databases">
        <title>Characterization and engineering of Streptomyces griseofuscus DSM40191 as a potential heterologous host for expression of BGCs.</title>
        <authorList>
            <person name="Gren T."/>
            <person name="Whitford C.M."/>
            <person name="Mohite O.S."/>
            <person name="Joergensen T.S."/>
            <person name="Nielsen J.B."/>
            <person name="Lee S.Y."/>
            <person name="Weber T."/>
        </authorList>
    </citation>
    <scope>NUCLEOTIDE SEQUENCE [LARGE SCALE GENOMIC DNA]</scope>
    <source>
        <strain evidence="2 3">DSM 40191</strain>
    </source>
</reference>